<dbReference type="AlphaFoldDB" id="K1RXL4"/>
<keyword evidence="1" id="KW-0378">Hydrolase</keyword>
<protein>
    <submittedName>
        <fullName evidence="1">Haloacid dehalogenase-type hydrolase</fullName>
    </submittedName>
</protein>
<accession>K1RXL4</accession>
<dbReference type="InterPro" id="IPR023198">
    <property type="entry name" value="PGP-like_dom2"/>
</dbReference>
<proteinExistence type="predicted"/>
<dbReference type="Gene3D" id="1.10.150.240">
    <property type="entry name" value="Putative phosphatase, domain 2"/>
    <property type="match status" value="1"/>
</dbReference>
<dbReference type="GO" id="GO:0016787">
    <property type="term" value="F:hydrolase activity"/>
    <property type="evidence" value="ECO:0007669"/>
    <property type="project" value="UniProtKB-KW"/>
</dbReference>
<evidence type="ECO:0000313" key="1">
    <source>
        <dbReference type="EMBL" id="EKC53282.1"/>
    </source>
</evidence>
<feature type="non-terminal residue" evidence="1">
    <location>
        <position position="60"/>
    </location>
</feature>
<organism evidence="1">
    <name type="scientific">human gut metagenome</name>
    <dbReference type="NCBI Taxonomy" id="408170"/>
    <lineage>
        <taxon>unclassified sequences</taxon>
        <taxon>metagenomes</taxon>
        <taxon>organismal metagenomes</taxon>
    </lineage>
</organism>
<name>K1RXL4_9ZZZZ</name>
<reference evidence="1" key="1">
    <citation type="journal article" date="2013" name="Environ. Microbiol.">
        <title>Microbiota from the distal guts of lean and obese adolescents exhibit partial functional redundancy besides clear differences in community structure.</title>
        <authorList>
            <person name="Ferrer M."/>
            <person name="Ruiz A."/>
            <person name="Lanza F."/>
            <person name="Haange S.B."/>
            <person name="Oberbach A."/>
            <person name="Till H."/>
            <person name="Bargiela R."/>
            <person name="Campoy C."/>
            <person name="Segura M.T."/>
            <person name="Richter M."/>
            <person name="von Bergen M."/>
            <person name="Seifert J."/>
            <person name="Suarez A."/>
        </authorList>
    </citation>
    <scope>NUCLEOTIDE SEQUENCE</scope>
</reference>
<sequence>MIKTVIFDMGGVIITLDENEAGKRFIELGMKEFAEKMDPYKQVGLNGQLEEGKISEEEYR</sequence>
<dbReference type="EMBL" id="AJWY01011243">
    <property type="protein sequence ID" value="EKC53282.1"/>
    <property type="molecule type" value="Genomic_DNA"/>
</dbReference>
<comment type="caution">
    <text evidence="1">The sequence shown here is derived from an EMBL/GenBank/DDBJ whole genome shotgun (WGS) entry which is preliminary data.</text>
</comment>
<gene>
    <name evidence="1" type="ORF">LEA_16453</name>
</gene>